<dbReference type="SMART" id="SM00448">
    <property type="entry name" value="REC"/>
    <property type="match status" value="1"/>
</dbReference>
<dbReference type="GO" id="GO:0000160">
    <property type="term" value="P:phosphorelay signal transduction system"/>
    <property type="evidence" value="ECO:0007669"/>
    <property type="project" value="InterPro"/>
</dbReference>
<dbReference type="Gene3D" id="3.40.50.2300">
    <property type="match status" value="1"/>
</dbReference>
<dbReference type="SUPFAM" id="SSF52172">
    <property type="entry name" value="CheY-like"/>
    <property type="match status" value="1"/>
</dbReference>
<evidence type="ECO:0000259" key="3">
    <source>
        <dbReference type="PROSITE" id="PS50110"/>
    </source>
</evidence>
<comment type="caution">
    <text evidence="4">The sequence shown here is derived from an EMBL/GenBank/DDBJ whole genome shotgun (WGS) entry which is preliminary data.</text>
</comment>
<dbReference type="AlphaFoldDB" id="A0A5C4MPH0"/>
<protein>
    <submittedName>
        <fullName evidence="4">Response regulator</fullName>
    </submittedName>
</protein>
<proteinExistence type="predicted"/>
<keyword evidence="1 2" id="KW-0597">Phosphoprotein</keyword>
<evidence type="ECO:0000256" key="1">
    <source>
        <dbReference type="ARBA" id="ARBA00022553"/>
    </source>
</evidence>
<dbReference type="PROSITE" id="PS50110">
    <property type="entry name" value="RESPONSE_REGULATORY"/>
    <property type="match status" value="1"/>
</dbReference>
<dbReference type="InterPro" id="IPR011006">
    <property type="entry name" value="CheY-like_superfamily"/>
</dbReference>
<feature type="modified residue" description="4-aspartylphosphate" evidence="2">
    <location>
        <position position="52"/>
    </location>
</feature>
<dbReference type="RefSeq" id="WP_139078078.1">
    <property type="nucleotide sequence ID" value="NZ_VDFU01000023.1"/>
</dbReference>
<keyword evidence="5" id="KW-1185">Reference proteome</keyword>
<reference evidence="4 5" key="1">
    <citation type="submission" date="2019-06" db="EMBL/GenBank/DDBJ databases">
        <title>YIM 131921 draft genome.</title>
        <authorList>
            <person name="Jiang L."/>
        </authorList>
    </citation>
    <scope>NUCLEOTIDE SEQUENCE [LARGE SCALE GENOMIC DNA]</scope>
    <source>
        <strain evidence="4 5">YIM 131921</strain>
    </source>
</reference>
<dbReference type="Pfam" id="PF00072">
    <property type="entry name" value="Response_reg"/>
    <property type="match status" value="1"/>
</dbReference>
<accession>A0A5C4MPH0</accession>
<dbReference type="EMBL" id="VDFU01000023">
    <property type="protein sequence ID" value="TNC47733.1"/>
    <property type="molecule type" value="Genomic_DNA"/>
</dbReference>
<dbReference type="InterPro" id="IPR001789">
    <property type="entry name" value="Sig_transdc_resp-reg_receiver"/>
</dbReference>
<evidence type="ECO:0000313" key="4">
    <source>
        <dbReference type="EMBL" id="TNC47733.1"/>
    </source>
</evidence>
<evidence type="ECO:0000256" key="2">
    <source>
        <dbReference type="PROSITE-ProRule" id="PRU00169"/>
    </source>
</evidence>
<evidence type="ECO:0000313" key="5">
    <source>
        <dbReference type="Proteomes" id="UP000305887"/>
    </source>
</evidence>
<gene>
    <name evidence="4" type="ORF">FHG66_16085</name>
</gene>
<dbReference type="PANTHER" id="PTHR44591">
    <property type="entry name" value="STRESS RESPONSE REGULATOR PROTEIN 1"/>
    <property type="match status" value="1"/>
</dbReference>
<dbReference type="InterPro" id="IPR050595">
    <property type="entry name" value="Bact_response_regulator"/>
</dbReference>
<dbReference type="OrthoDB" id="7060229at2"/>
<organism evidence="4 5">
    <name type="scientific">Rubellimicrobium rubrum</name>
    <dbReference type="NCBI Taxonomy" id="2585369"/>
    <lineage>
        <taxon>Bacteria</taxon>
        <taxon>Pseudomonadati</taxon>
        <taxon>Pseudomonadota</taxon>
        <taxon>Alphaproteobacteria</taxon>
        <taxon>Rhodobacterales</taxon>
        <taxon>Roseobacteraceae</taxon>
        <taxon>Rubellimicrobium</taxon>
    </lineage>
</organism>
<dbReference type="PANTHER" id="PTHR44591:SF3">
    <property type="entry name" value="RESPONSE REGULATORY DOMAIN-CONTAINING PROTEIN"/>
    <property type="match status" value="1"/>
</dbReference>
<dbReference type="Proteomes" id="UP000305887">
    <property type="component" value="Unassembled WGS sequence"/>
</dbReference>
<feature type="domain" description="Response regulatory" evidence="3">
    <location>
        <begin position="2"/>
        <end position="112"/>
    </location>
</feature>
<sequence>MNILICEDDPVIAMDLAWTLEELGHVVMGTVASAVQCLTRCTITRPDLVTVDLTLTDGRTGLGLVDTLAQLGIPSIIVSGEARLVPQPTRARAVVEKPFNERLVAWALATVDAGPKDTTSADQG</sequence>
<name>A0A5C4MPH0_9RHOB</name>